<evidence type="ECO:0000313" key="1">
    <source>
        <dbReference type="EMBL" id="GAO43438.1"/>
    </source>
</evidence>
<dbReference type="STRING" id="1220578.FPE01S_02_05430"/>
<gene>
    <name evidence="1" type="ORF">FPE01S_02_05430</name>
</gene>
<dbReference type="AlphaFoldDB" id="A0A0E9N125"/>
<reference evidence="1 2" key="1">
    <citation type="submission" date="2015-04" db="EMBL/GenBank/DDBJ databases">
        <title>Whole genome shotgun sequence of Flavihumibacter petaseus NBRC 106054.</title>
        <authorList>
            <person name="Miyazawa S."/>
            <person name="Hosoyama A."/>
            <person name="Hashimoto M."/>
            <person name="Noguchi M."/>
            <person name="Tsuchikane K."/>
            <person name="Ohji S."/>
            <person name="Yamazoe A."/>
            <person name="Ichikawa N."/>
            <person name="Kimura A."/>
            <person name="Fujita N."/>
        </authorList>
    </citation>
    <scope>NUCLEOTIDE SEQUENCE [LARGE SCALE GENOMIC DNA]</scope>
    <source>
        <strain evidence="1 2">NBRC 106054</strain>
    </source>
</reference>
<accession>A0A0E9N125</accession>
<comment type="caution">
    <text evidence="1">The sequence shown here is derived from an EMBL/GenBank/DDBJ whole genome shotgun (WGS) entry which is preliminary data.</text>
</comment>
<dbReference type="RefSeq" id="WP_046369318.1">
    <property type="nucleotide sequence ID" value="NZ_BBWV01000002.1"/>
</dbReference>
<proteinExistence type="predicted"/>
<keyword evidence="2" id="KW-1185">Reference proteome</keyword>
<sequence length="66" mass="7030">MKFVAVVSDKTQITAIAGKLKMLGCKVEQVLKRTGVITGDSLHIPLETLQIGGIASIAPEQVRKAQ</sequence>
<name>A0A0E9N125_9BACT</name>
<protein>
    <submittedName>
        <fullName evidence="1">Uncharacterized protein</fullName>
    </submittedName>
</protein>
<dbReference type="Proteomes" id="UP000033121">
    <property type="component" value="Unassembled WGS sequence"/>
</dbReference>
<evidence type="ECO:0000313" key="2">
    <source>
        <dbReference type="Proteomes" id="UP000033121"/>
    </source>
</evidence>
<dbReference type="EMBL" id="BBWV01000002">
    <property type="protein sequence ID" value="GAO43438.1"/>
    <property type="molecule type" value="Genomic_DNA"/>
</dbReference>
<organism evidence="1 2">
    <name type="scientific">Flavihumibacter petaseus NBRC 106054</name>
    <dbReference type="NCBI Taxonomy" id="1220578"/>
    <lineage>
        <taxon>Bacteria</taxon>
        <taxon>Pseudomonadati</taxon>
        <taxon>Bacteroidota</taxon>
        <taxon>Chitinophagia</taxon>
        <taxon>Chitinophagales</taxon>
        <taxon>Chitinophagaceae</taxon>
        <taxon>Flavihumibacter</taxon>
    </lineage>
</organism>